<dbReference type="EMBL" id="CAXAMM010022357">
    <property type="protein sequence ID" value="CAK9051834.1"/>
    <property type="molecule type" value="Genomic_DNA"/>
</dbReference>
<dbReference type="Gene3D" id="2.60.40.10">
    <property type="entry name" value="Immunoglobulins"/>
    <property type="match status" value="1"/>
</dbReference>
<dbReference type="InterPro" id="IPR019492">
    <property type="entry name" value="Cyclo-malto-dextrinase_C"/>
</dbReference>
<name>A0ABP0MP71_9DINO</name>
<feature type="signal peptide" evidence="3">
    <location>
        <begin position="1"/>
        <end position="21"/>
    </location>
</feature>
<feature type="non-terminal residue" evidence="5">
    <location>
        <position position="589"/>
    </location>
</feature>
<evidence type="ECO:0000256" key="2">
    <source>
        <dbReference type="ARBA" id="ARBA00023295"/>
    </source>
</evidence>
<evidence type="ECO:0000259" key="4">
    <source>
        <dbReference type="SMART" id="SM00642"/>
    </source>
</evidence>
<proteinExistence type="predicted"/>
<dbReference type="PANTHER" id="PTHR10357">
    <property type="entry name" value="ALPHA-AMYLASE FAMILY MEMBER"/>
    <property type="match status" value="1"/>
</dbReference>
<gene>
    <name evidence="5" type="ORF">SCF082_LOCUS28423</name>
</gene>
<dbReference type="Proteomes" id="UP001642464">
    <property type="component" value="Unassembled WGS sequence"/>
</dbReference>
<dbReference type="SMART" id="SM00642">
    <property type="entry name" value="Aamy"/>
    <property type="match status" value="1"/>
</dbReference>
<reference evidence="5 6" key="1">
    <citation type="submission" date="2024-02" db="EMBL/GenBank/DDBJ databases">
        <authorList>
            <person name="Chen Y."/>
            <person name="Shah S."/>
            <person name="Dougan E. K."/>
            <person name="Thang M."/>
            <person name="Chan C."/>
        </authorList>
    </citation>
    <scope>NUCLEOTIDE SEQUENCE [LARGE SCALE GENOMIC DNA]</scope>
</reference>
<feature type="chain" id="PRO_5046576971" evidence="3">
    <location>
        <begin position="22"/>
        <end position="589"/>
    </location>
</feature>
<dbReference type="Gene3D" id="3.20.20.80">
    <property type="entry name" value="Glycosidases"/>
    <property type="match status" value="1"/>
</dbReference>
<keyword evidence="1" id="KW-0378">Hydrolase</keyword>
<evidence type="ECO:0000313" key="6">
    <source>
        <dbReference type="Proteomes" id="UP001642464"/>
    </source>
</evidence>
<evidence type="ECO:0000256" key="3">
    <source>
        <dbReference type="SAM" id="SignalP"/>
    </source>
</evidence>
<dbReference type="InterPro" id="IPR017853">
    <property type="entry name" value="GH"/>
</dbReference>
<evidence type="ECO:0000256" key="1">
    <source>
        <dbReference type="ARBA" id="ARBA00022801"/>
    </source>
</evidence>
<dbReference type="InterPro" id="IPR014756">
    <property type="entry name" value="Ig_E-set"/>
</dbReference>
<protein>
    <submittedName>
        <fullName evidence="5">Neopullulanase SusA (Starch-utilization system protein A)</fullName>
    </submittedName>
</protein>
<organism evidence="5 6">
    <name type="scientific">Durusdinium trenchii</name>
    <dbReference type="NCBI Taxonomy" id="1381693"/>
    <lineage>
        <taxon>Eukaryota</taxon>
        <taxon>Sar</taxon>
        <taxon>Alveolata</taxon>
        <taxon>Dinophyceae</taxon>
        <taxon>Suessiales</taxon>
        <taxon>Symbiodiniaceae</taxon>
        <taxon>Durusdinium</taxon>
    </lineage>
</organism>
<dbReference type="InterPro" id="IPR006047">
    <property type="entry name" value="GH13_cat_dom"/>
</dbReference>
<dbReference type="InterPro" id="IPR013780">
    <property type="entry name" value="Glyco_hydro_b"/>
</dbReference>
<keyword evidence="6" id="KW-1185">Reference proteome</keyword>
<comment type="caution">
    <text evidence="5">The sequence shown here is derived from an EMBL/GenBank/DDBJ whole genome shotgun (WGS) entry which is preliminary data.</text>
</comment>
<feature type="non-terminal residue" evidence="5">
    <location>
        <position position="1"/>
    </location>
</feature>
<keyword evidence="3" id="KW-0732">Signal</keyword>
<dbReference type="SUPFAM" id="SSF81296">
    <property type="entry name" value="E set domains"/>
    <property type="match status" value="1"/>
</dbReference>
<dbReference type="SUPFAM" id="SSF51445">
    <property type="entry name" value="(Trans)glycosidases"/>
    <property type="match status" value="1"/>
</dbReference>
<evidence type="ECO:0000313" key="5">
    <source>
        <dbReference type="EMBL" id="CAK9051834.1"/>
    </source>
</evidence>
<dbReference type="Pfam" id="PF09087">
    <property type="entry name" value="Cyc-maltodext_N"/>
    <property type="match status" value="1"/>
</dbReference>
<dbReference type="Pfam" id="PF10438">
    <property type="entry name" value="Cyc-maltodext_C"/>
    <property type="match status" value="1"/>
</dbReference>
<dbReference type="PANTHER" id="PTHR10357:SF210">
    <property type="entry name" value="MALTODEXTRIN GLUCOSIDASE"/>
    <property type="match status" value="1"/>
</dbReference>
<dbReference type="InterPro" id="IPR013783">
    <property type="entry name" value="Ig-like_fold"/>
</dbReference>
<dbReference type="InterPro" id="IPR015171">
    <property type="entry name" value="Cyc-maltodext_N"/>
</dbReference>
<dbReference type="SUPFAM" id="SSF51011">
    <property type="entry name" value="Glycosyl hydrolase domain"/>
    <property type="match status" value="1"/>
</dbReference>
<keyword evidence="2" id="KW-0326">Glycosidase</keyword>
<feature type="domain" description="Glycosyl hydrolase family 13 catalytic" evidence="4">
    <location>
        <begin position="130"/>
        <end position="503"/>
    </location>
</feature>
<dbReference type="Pfam" id="PF00128">
    <property type="entry name" value="Alpha-amylase"/>
    <property type="match status" value="1"/>
</dbReference>
<dbReference type="Gene3D" id="2.60.40.1180">
    <property type="entry name" value="Golgi alpha-mannosidase II"/>
    <property type="match status" value="1"/>
</dbReference>
<accession>A0ABP0MP71</accession>
<sequence length="589" mass="65178">LVIRAGLLALAVIAGSAAADAQTVTRIDPPHWWIGFEDPRVQLVIYGEDIAGLTASIDHPGVEIRQSAQTGNANYLFLDIEIAADAVAGPAPIRLAGADGAAADFAWELRERAARSAGRRGFDSTDTVYLVYPDRFANGDPDNDSQPGYVDGLARDDPGGRHGGDLQGLIDRLGYISDMGFTQIWLNPVLENAEDRNSYHGYAITDHYRVDPRLGSNALYREFSAAARARGIGLIQDVVLNHAGSHHYLFTDPPDPSWFNNDSVFEPSTHQHTTVHDPYAAIIDRADFTDGWFAPTMPDFNQREPRVARYLIDNTIWWIEEAGLSGLRLDTYDFADAGFLDAMMARLHLEYPELGVVGEAWAYDPAVIAPMQSGSPLAPEGQPGVSSLMDFPLQIRARDALLAPDSWDDGLISLYQFMVNDRLYGDPHNMMVFADNHDFDRIHTQMGGDIALTRMALAWVMTTRGIPQILYGTELLFTNETPGDHGQIRADFPDWLRRIVTWRRDTAAIHHGDMLHFVPHDRHGTQSVYVYARRHEGETVLVAINKGETPHALDLDRYAEAIAGYAAYRDVMTGETAQTGDGIDIPART</sequence>